<organism evidence="1 2">
    <name type="scientific">Vibrio scophthalmi LMG 19158</name>
    <dbReference type="NCBI Taxonomy" id="870967"/>
    <lineage>
        <taxon>Bacteria</taxon>
        <taxon>Pseudomonadati</taxon>
        <taxon>Pseudomonadota</taxon>
        <taxon>Gammaproteobacteria</taxon>
        <taxon>Vibrionales</taxon>
        <taxon>Vibrionaceae</taxon>
        <taxon>Vibrio</taxon>
    </lineage>
</organism>
<comment type="caution">
    <text evidence="1">The sequence shown here is derived from an EMBL/GenBank/DDBJ whole genome shotgun (WGS) entry which is preliminary data.</text>
</comment>
<name>F9RLU5_9VIBR</name>
<gene>
    <name evidence="1" type="ORF">VIS19158_02510</name>
</gene>
<evidence type="ECO:0000313" key="1">
    <source>
        <dbReference type="EMBL" id="EGU38645.1"/>
    </source>
</evidence>
<sequence length="235" mass="27515">MYYSKDTTETLYHFDDNKEFTHVSSMMIRKNTGLPAQCTLLPLPEYDSVNERCYFINEQWQKSELFVGRQFWNEEAVLDNIQTFLQKMPERYSIIKPPKAEKGFVVRLVDNMWVQLEDHSGTPIFKMADCQKSKLVIELGPIEAGWTNTVPLTPWDEWIDDAWVTNQSKKYIADYDAVDSKRRALYREMSDPLYMESYRKKENGEFEEAAIFKTQADAAVKNIQVNNPFPPPLVN</sequence>
<evidence type="ECO:0000313" key="2">
    <source>
        <dbReference type="Proteomes" id="UP000004349"/>
    </source>
</evidence>
<accession>F9RLU5</accession>
<dbReference type="Proteomes" id="UP000004349">
    <property type="component" value="Unassembled WGS sequence"/>
</dbReference>
<dbReference type="AlphaFoldDB" id="F9RLU5"/>
<dbReference type="EMBL" id="AFWE01000078">
    <property type="protein sequence ID" value="EGU38645.1"/>
    <property type="molecule type" value="Genomic_DNA"/>
</dbReference>
<reference evidence="1 2" key="1">
    <citation type="journal article" date="2012" name="Int. J. Syst. Evol. Microbiol.">
        <title>Vibrio caribbeanicus sp. nov., isolated from the marine sponge Scleritoderma cyanea.</title>
        <authorList>
            <person name="Hoffmann M."/>
            <person name="Monday S.R."/>
            <person name="Allard M.W."/>
            <person name="Strain E.A."/>
            <person name="Whittaker P."/>
            <person name="Naum M."/>
            <person name="McCarthy P.J."/>
            <person name="Lopez J.V."/>
            <person name="Fischer M."/>
            <person name="Brown E.W."/>
        </authorList>
    </citation>
    <scope>NUCLEOTIDE SEQUENCE [LARGE SCALE GENOMIC DNA]</scope>
    <source>
        <strain evidence="1 2">LMG 19158</strain>
    </source>
</reference>
<proteinExistence type="predicted"/>
<dbReference type="RefSeq" id="WP_005594343.1">
    <property type="nucleotide sequence ID" value="NZ_AFWE01000078.1"/>
</dbReference>
<protein>
    <submittedName>
        <fullName evidence="1">Uncharacterized protein</fullName>
    </submittedName>
</protein>